<dbReference type="Gene3D" id="3.30.420.10">
    <property type="entry name" value="Ribonuclease H-like superfamily/Ribonuclease H"/>
    <property type="match status" value="1"/>
</dbReference>
<feature type="domain" description="Tc1-like transposase DDE" evidence="1">
    <location>
        <begin position="129"/>
        <end position="264"/>
    </location>
</feature>
<dbReference type="AlphaFoldDB" id="A0A0C2NHJ1"/>
<evidence type="ECO:0000313" key="2">
    <source>
        <dbReference type="EMBL" id="KII73497.1"/>
    </source>
</evidence>
<evidence type="ECO:0000259" key="1">
    <source>
        <dbReference type="Pfam" id="PF13358"/>
    </source>
</evidence>
<dbReference type="EMBL" id="JWZT01000800">
    <property type="protein sequence ID" value="KII73497.1"/>
    <property type="molecule type" value="Genomic_DNA"/>
</dbReference>
<dbReference type="OrthoDB" id="4843387at2759"/>
<evidence type="ECO:0000313" key="3">
    <source>
        <dbReference type="Proteomes" id="UP000031668"/>
    </source>
</evidence>
<keyword evidence="3" id="KW-1185">Reference proteome</keyword>
<dbReference type="InterPro" id="IPR047655">
    <property type="entry name" value="Transpos_IS630-like"/>
</dbReference>
<dbReference type="InterPro" id="IPR038717">
    <property type="entry name" value="Tc1-like_DDE_dom"/>
</dbReference>
<organism evidence="2 3">
    <name type="scientific">Thelohanellus kitauei</name>
    <name type="common">Myxosporean</name>
    <dbReference type="NCBI Taxonomy" id="669202"/>
    <lineage>
        <taxon>Eukaryota</taxon>
        <taxon>Metazoa</taxon>
        <taxon>Cnidaria</taxon>
        <taxon>Myxozoa</taxon>
        <taxon>Myxosporea</taxon>
        <taxon>Bivalvulida</taxon>
        <taxon>Platysporina</taxon>
        <taxon>Myxobolidae</taxon>
        <taxon>Thelohanellus</taxon>
    </lineage>
</organism>
<dbReference type="PANTHER" id="PTHR46564">
    <property type="entry name" value="TRANSPOSASE"/>
    <property type="match status" value="1"/>
</dbReference>
<dbReference type="InterPro" id="IPR036388">
    <property type="entry name" value="WH-like_DNA-bd_sf"/>
</dbReference>
<proteinExistence type="predicted"/>
<dbReference type="Proteomes" id="UP000031668">
    <property type="component" value="Unassembled WGS sequence"/>
</dbReference>
<dbReference type="InterPro" id="IPR009057">
    <property type="entry name" value="Homeodomain-like_sf"/>
</dbReference>
<reference evidence="2 3" key="1">
    <citation type="journal article" date="2014" name="Genome Biol. Evol.">
        <title>The genome of the myxosporean Thelohanellus kitauei shows adaptations to nutrient acquisition within its fish host.</title>
        <authorList>
            <person name="Yang Y."/>
            <person name="Xiong J."/>
            <person name="Zhou Z."/>
            <person name="Huo F."/>
            <person name="Miao W."/>
            <person name="Ran C."/>
            <person name="Liu Y."/>
            <person name="Zhang J."/>
            <person name="Feng J."/>
            <person name="Wang M."/>
            <person name="Wang M."/>
            <person name="Wang L."/>
            <person name="Yao B."/>
        </authorList>
    </citation>
    <scope>NUCLEOTIDE SEQUENCE [LARGE SCALE GENOMIC DNA]</scope>
    <source>
        <strain evidence="2">Wuqing</strain>
    </source>
</reference>
<dbReference type="InterPro" id="IPR036397">
    <property type="entry name" value="RNaseH_sf"/>
</dbReference>
<dbReference type="Gene3D" id="1.10.10.10">
    <property type="entry name" value="Winged helix-like DNA-binding domain superfamily/Winged helix DNA-binding domain"/>
    <property type="match status" value="1"/>
</dbReference>
<name>A0A0C2NHJ1_THEKT</name>
<comment type="caution">
    <text evidence="2">The sequence shown here is derived from an EMBL/GenBank/DDBJ whole genome shotgun (WGS) entry which is preliminary data.</text>
</comment>
<dbReference type="PANTHER" id="PTHR46564:SF1">
    <property type="entry name" value="TRANSPOSASE"/>
    <property type="match status" value="1"/>
</dbReference>
<accession>A0A0C2NHJ1</accession>
<dbReference type="NCBIfam" id="NF033545">
    <property type="entry name" value="transpos_IS630"/>
    <property type="match status" value="1"/>
</dbReference>
<dbReference type="Pfam" id="PF13358">
    <property type="entry name" value="DDE_3"/>
    <property type="match status" value="1"/>
</dbReference>
<gene>
    <name evidence="2" type="ORF">RF11_00090</name>
</gene>
<sequence>MPKSYQHVSEDLRRLVIKMVIEERKSQKEVSNTLKIKIPTVYWIVKTYRDKGTVIALTDDMKQRLMETINDDSTICIDGIIEKLHLSVHTFTVWRWLQKINYTWKLTRPIQLKRKDPDTVNPPQRYSNTIYLDECPFNLHTIQSHAWGKKGKTTNPVLSKDIGQNITMILAINCRNIISSEAIVSTGVNSVIFKEFLNKLVTILGREGQYTIVMDNVRFHHSDPDFYDSYPYQIKLLPRYSPFLNPYEEWFSQIKSIVRRDGAVQGTNDLISRMTEECGRVTQESLANYINHCEQFFQPCLNEEDIGRE</sequence>
<dbReference type="SUPFAM" id="SSF46689">
    <property type="entry name" value="Homeodomain-like"/>
    <property type="match status" value="1"/>
</dbReference>
<protein>
    <recommendedName>
        <fullName evidence="1">Tc1-like transposase DDE domain-containing protein</fullName>
    </recommendedName>
</protein>
<dbReference type="GO" id="GO:0003676">
    <property type="term" value="F:nucleic acid binding"/>
    <property type="evidence" value="ECO:0007669"/>
    <property type="project" value="InterPro"/>
</dbReference>